<evidence type="ECO:0000256" key="1">
    <source>
        <dbReference type="SAM" id="SignalP"/>
    </source>
</evidence>
<dbReference type="AlphaFoldDB" id="A0A9X1VCH7"/>
<dbReference type="PROSITE" id="PS51257">
    <property type="entry name" value="PROKAR_LIPOPROTEIN"/>
    <property type="match status" value="1"/>
</dbReference>
<dbReference type="EMBL" id="JALBGC010000001">
    <property type="protein sequence ID" value="MCI1186000.1"/>
    <property type="molecule type" value="Genomic_DNA"/>
</dbReference>
<dbReference type="RefSeq" id="WP_241934289.1">
    <property type="nucleotide sequence ID" value="NZ_JALBGC010000001.1"/>
</dbReference>
<name>A0A9X1VCH7_9BACT</name>
<sequence>MKSSILLGLALLLASCANSSRRAAPTAQNAPVAPTEMVTEQWALFDSARQRAVPVLLYRPARSHSKLQLKPAILSHGYGGHNTDYTFIAQTLVAHGYFVASIQHELPTDAPMPTVGNVREVRRPFWERGGQNILFVRQALQRKYPGVDFNDLLLVGHSNGGDTAMLFAAEHPALVARMISLDSRRMPFPRAPRPRILSLRSADQVADPGVLPTPAEQAQFGITIVQLTTTIHNDMWDGATASQKQEMSAAIARFLG</sequence>
<accession>A0A9X1VCH7</accession>
<feature type="signal peptide" evidence="1">
    <location>
        <begin position="1"/>
        <end position="23"/>
    </location>
</feature>
<gene>
    <name evidence="2" type="ORF">MON38_01110</name>
</gene>
<dbReference type="GO" id="GO:0016787">
    <property type="term" value="F:hydrolase activity"/>
    <property type="evidence" value="ECO:0007669"/>
    <property type="project" value="UniProtKB-KW"/>
</dbReference>
<dbReference type="SUPFAM" id="SSF53474">
    <property type="entry name" value="alpha/beta-Hydrolases"/>
    <property type="match status" value="1"/>
</dbReference>
<comment type="caution">
    <text evidence="2">The sequence shown here is derived from an EMBL/GenBank/DDBJ whole genome shotgun (WGS) entry which is preliminary data.</text>
</comment>
<protein>
    <submittedName>
        <fullName evidence="2">Alpha/beta hydrolase</fullName>
    </submittedName>
</protein>
<proteinExistence type="predicted"/>
<dbReference type="InterPro" id="IPR029058">
    <property type="entry name" value="AB_hydrolase_fold"/>
</dbReference>
<keyword evidence="3" id="KW-1185">Reference proteome</keyword>
<reference evidence="2" key="1">
    <citation type="submission" date="2022-03" db="EMBL/GenBank/DDBJ databases">
        <title>Bacterial whole genome sequence for Hymenobacter sp. DH14.</title>
        <authorList>
            <person name="Le V."/>
        </authorList>
    </citation>
    <scope>NUCLEOTIDE SEQUENCE</scope>
    <source>
        <strain evidence="2">DH14</strain>
    </source>
</reference>
<dbReference type="Proteomes" id="UP001139193">
    <property type="component" value="Unassembled WGS sequence"/>
</dbReference>
<evidence type="ECO:0000313" key="2">
    <source>
        <dbReference type="EMBL" id="MCI1186000.1"/>
    </source>
</evidence>
<keyword evidence="2" id="KW-0378">Hydrolase</keyword>
<keyword evidence="1" id="KW-0732">Signal</keyword>
<organism evidence="2 3">
    <name type="scientific">Hymenobacter cyanobacteriorum</name>
    <dbReference type="NCBI Taxonomy" id="2926463"/>
    <lineage>
        <taxon>Bacteria</taxon>
        <taxon>Pseudomonadati</taxon>
        <taxon>Bacteroidota</taxon>
        <taxon>Cytophagia</taxon>
        <taxon>Cytophagales</taxon>
        <taxon>Hymenobacteraceae</taxon>
        <taxon>Hymenobacter</taxon>
    </lineage>
</organism>
<evidence type="ECO:0000313" key="3">
    <source>
        <dbReference type="Proteomes" id="UP001139193"/>
    </source>
</evidence>
<dbReference type="Gene3D" id="3.40.50.1820">
    <property type="entry name" value="alpha/beta hydrolase"/>
    <property type="match status" value="1"/>
</dbReference>
<feature type="chain" id="PRO_5040801038" evidence="1">
    <location>
        <begin position="24"/>
        <end position="256"/>
    </location>
</feature>